<dbReference type="Proteomes" id="UP001595872">
    <property type="component" value="Unassembled WGS sequence"/>
</dbReference>
<evidence type="ECO:0000313" key="4">
    <source>
        <dbReference type="Proteomes" id="UP001595872"/>
    </source>
</evidence>
<proteinExistence type="predicted"/>
<dbReference type="InterPro" id="IPR036365">
    <property type="entry name" value="PGBD-like_sf"/>
</dbReference>
<keyword evidence="4" id="KW-1185">Reference proteome</keyword>
<reference evidence="4" key="1">
    <citation type="journal article" date="2019" name="Int. J. Syst. Evol. Microbiol.">
        <title>The Global Catalogue of Microorganisms (GCM) 10K type strain sequencing project: providing services to taxonomists for standard genome sequencing and annotation.</title>
        <authorList>
            <consortium name="The Broad Institute Genomics Platform"/>
            <consortium name="The Broad Institute Genome Sequencing Center for Infectious Disease"/>
            <person name="Wu L."/>
            <person name="Ma J."/>
        </authorList>
    </citation>
    <scope>NUCLEOTIDE SEQUENCE [LARGE SCALE GENOMIC DNA]</scope>
    <source>
        <strain evidence="4">KLKA75</strain>
    </source>
</reference>
<feature type="domain" description="Peptidoglycan binding-like" evidence="2">
    <location>
        <begin position="186"/>
        <end position="240"/>
    </location>
</feature>
<sequence length="247" mass="27084">MTAQTMLASMRTLLGLGEPNYVQRWYQARNGADYAGNPPWCDEAITWAAAHSADATDYKAVCPKGDRAYTVYHAEDFERLGEWHIGTADQVHQALPGDIIFFDWSGSNDLDAIDHVGICEVNLGGGLIQTIEGNTSDACRRRVRDASVIAGFGRPPYRNGPAPTPPKPGQAPRWPGRYLTQPPIMNGSDVRTWQQRMKDRGWQISVDGAYGPASEAVCRSFQGEKHLAVDGVVGPDTWRAAWTAPVT</sequence>
<name>A0ABV9U9L2_9ACTN</name>
<gene>
    <name evidence="3" type="ORF">ACFPCY_35225</name>
</gene>
<dbReference type="InterPro" id="IPR002477">
    <property type="entry name" value="Peptidoglycan-bd-like"/>
</dbReference>
<evidence type="ECO:0000256" key="1">
    <source>
        <dbReference type="SAM" id="MobiDB-lite"/>
    </source>
</evidence>
<dbReference type="EMBL" id="JBHSIT010000012">
    <property type="protein sequence ID" value="MFC4912598.1"/>
    <property type="molecule type" value="Genomic_DNA"/>
</dbReference>
<dbReference type="SUPFAM" id="SSF47090">
    <property type="entry name" value="PGBD-like"/>
    <property type="match status" value="1"/>
</dbReference>
<dbReference type="InterPro" id="IPR036366">
    <property type="entry name" value="PGBDSf"/>
</dbReference>
<accession>A0ABV9U9L2</accession>
<feature type="region of interest" description="Disordered" evidence="1">
    <location>
        <begin position="152"/>
        <end position="173"/>
    </location>
</feature>
<comment type="caution">
    <text evidence="3">The sequence shown here is derived from an EMBL/GenBank/DDBJ whole genome shotgun (WGS) entry which is preliminary data.</text>
</comment>
<evidence type="ECO:0000259" key="2">
    <source>
        <dbReference type="Pfam" id="PF01471"/>
    </source>
</evidence>
<dbReference type="Gene3D" id="1.10.101.10">
    <property type="entry name" value="PGBD-like superfamily/PGBD"/>
    <property type="match status" value="1"/>
</dbReference>
<dbReference type="RefSeq" id="WP_378262663.1">
    <property type="nucleotide sequence ID" value="NZ_JBHSIT010000012.1"/>
</dbReference>
<organism evidence="3 4">
    <name type="scientific">Actinomadura gamaensis</name>
    <dbReference type="NCBI Taxonomy" id="1763541"/>
    <lineage>
        <taxon>Bacteria</taxon>
        <taxon>Bacillati</taxon>
        <taxon>Actinomycetota</taxon>
        <taxon>Actinomycetes</taxon>
        <taxon>Streptosporangiales</taxon>
        <taxon>Thermomonosporaceae</taxon>
        <taxon>Actinomadura</taxon>
    </lineage>
</organism>
<protein>
    <submittedName>
        <fullName evidence="3">Peptidoglycan-binding protein</fullName>
    </submittedName>
</protein>
<dbReference type="Pfam" id="PF01471">
    <property type="entry name" value="PG_binding_1"/>
    <property type="match status" value="1"/>
</dbReference>
<evidence type="ECO:0000313" key="3">
    <source>
        <dbReference type="EMBL" id="MFC4912598.1"/>
    </source>
</evidence>